<dbReference type="InterPro" id="IPR015300">
    <property type="entry name" value="DNA-bd_pseudobarrel_sf"/>
</dbReference>
<dbReference type="AlphaFoldDB" id="A0A2P6SFZ2"/>
<keyword evidence="3" id="KW-0238">DNA-binding</keyword>
<feature type="domain" description="TF-B3" evidence="7">
    <location>
        <begin position="22"/>
        <end position="99"/>
    </location>
</feature>
<feature type="compositionally biased region" description="Polar residues" evidence="6">
    <location>
        <begin position="425"/>
        <end position="435"/>
    </location>
</feature>
<keyword evidence="9" id="KW-1185">Reference proteome</keyword>
<keyword evidence="5" id="KW-0539">Nucleus</keyword>
<feature type="compositionally biased region" description="Acidic residues" evidence="6">
    <location>
        <begin position="187"/>
        <end position="260"/>
    </location>
</feature>
<feature type="region of interest" description="Disordered" evidence="6">
    <location>
        <begin position="128"/>
        <end position="161"/>
    </location>
</feature>
<reference evidence="8 9" key="1">
    <citation type="journal article" date="2018" name="Nat. Genet.">
        <title>The Rosa genome provides new insights in the design of modern roses.</title>
        <authorList>
            <person name="Bendahmane M."/>
        </authorList>
    </citation>
    <scope>NUCLEOTIDE SEQUENCE [LARGE SCALE GENOMIC DNA]</scope>
    <source>
        <strain evidence="9">cv. Old Blush</strain>
    </source>
</reference>
<keyword evidence="2" id="KW-0805">Transcription regulation</keyword>
<dbReference type="InterPro" id="IPR050655">
    <property type="entry name" value="Plant_B3_domain"/>
</dbReference>
<keyword evidence="4" id="KW-0804">Transcription</keyword>
<dbReference type="InterPro" id="IPR003340">
    <property type="entry name" value="B3_DNA-bd"/>
</dbReference>
<dbReference type="GO" id="GO:0003677">
    <property type="term" value="F:DNA binding"/>
    <property type="evidence" value="ECO:0007669"/>
    <property type="project" value="UniProtKB-KW"/>
</dbReference>
<evidence type="ECO:0000313" key="8">
    <source>
        <dbReference type="EMBL" id="PRQ57604.1"/>
    </source>
</evidence>
<feature type="region of interest" description="Disordered" evidence="6">
    <location>
        <begin position="423"/>
        <end position="449"/>
    </location>
</feature>
<feature type="compositionally biased region" description="Acidic residues" evidence="6">
    <location>
        <begin position="128"/>
        <end position="143"/>
    </location>
</feature>
<name>A0A2P6SFZ2_ROSCH</name>
<dbReference type="Proteomes" id="UP000238479">
    <property type="component" value="Chromosome 1"/>
</dbReference>
<evidence type="ECO:0000256" key="1">
    <source>
        <dbReference type="ARBA" id="ARBA00004123"/>
    </source>
</evidence>
<evidence type="ECO:0000256" key="6">
    <source>
        <dbReference type="SAM" id="MobiDB-lite"/>
    </source>
</evidence>
<dbReference type="Gene3D" id="2.40.330.10">
    <property type="entry name" value="DNA-binding pseudobarrel domain"/>
    <property type="match status" value="2"/>
</dbReference>
<dbReference type="PROSITE" id="PS50863">
    <property type="entry name" value="B3"/>
    <property type="match status" value="2"/>
</dbReference>
<protein>
    <submittedName>
        <fullName evidence="8">Putative transcription factor B3-Domain family</fullName>
    </submittedName>
</protein>
<evidence type="ECO:0000256" key="2">
    <source>
        <dbReference type="ARBA" id="ARBA00023015"/>
    </source>
</evidence>
<dbReference type="GO" id="GO:0005634">
    <property type="term" value="C:nucleus"/>
    <property type="evidence" value="ECO:0007669"/>
    <property type="project" value="UniProtKB-SubCell"/>
</dbReference>
<proteinExistence type="predicted"/>
<dbReference type="SMART" id="SM01019">
    <property type="entry name" value="B3"/>
    <property type="match status" value="2"/>
</dbReference>
<comment type="caution">
    <text evidence="8">The sequence shown here is derived from an EMBL/GenBank/DDBJ whole genome shotgun (WGS) entry which is preliminary data.</text>
</comment>
<dbReference type="EMBL" id="PDCK01000039">
    <property type="protein sequence ID" value="PRQ57604.1"/>
    <property type="molecule type" value="Genomic_DNA"/>
</dbReference>
<dbReference type="CDD" id="cd10017">
    <property type="entry name" value="B3_DNA"/>
    <property type="match status" value="2"/>
</dbReference>
<evidence type="ECO:0000313" key="9">
    <source>
        <dbReference type="Proteomes" id="UP000238479"/>
    </source>
</evidence>
<evidence type="ECO:0000256" key="4">
    <source>
        <dbReference type="ARBA" id="ARBA00023163"/>
    </source>
</evidence>
<comment type="subcellular location">
    <subcellularLocation>
        <location evidence="1">Nucleus</location>
    </subcellularLocation>
</comment>
<dbReference type="Gramene" id="PRQ57604">
    <property type="protein sequence ID" value="PRQ57604"/>
    <property type="gene ID" value="RchiOBHm_Chr1g0350161"/>
</dbReference>
<dbReference type="Pfam" id="PF02362">
    <property type="entry name" value="B3"/>
    <property type="match status" value="2"/>
</dbReference>
<dbReference type="PANTHER" id="PTHR31920">
    <property type="entry name" value="B3 DOMAIN-CONTAINING"/>
    <property type="match status" value="1"/>
</dbReference>
<dbReference type="PANTHER" id="PTHR31920:SF148">
    <property type="entry name" value="B3 DOMAIN-CONTAINING PROTEIN OS03G0621600"/>
    <property type="match status" value="1"/>
</dbReference>
<evidence type="ECO:0000256" key="3">
    <source>
        <dbReference type="ARBA" id="ARBA00023125"/>
    </source>
</evidence>
<sequence length="449" mass="51548">MARRRDPSFFKILLGDHFSHKLIIPGAFLKHFDGNVPEQFRLQTPAKTWLVDVEKVDHKYYFQKGWNEFVSENGLRVKEILVFHYTGNSDFSVDIYGKNTIKKVFVKESHAFPRSKDVGIPTDIDYPMEEADEDDDPSVEILDDVAPYPTSRGEKYQISSPLPHIDYDLDIQDNIYDENKHESYKNEEDEIEEDVDNEDEDEHESEEEDEDESLSEEENETAEDVDFGDEDQNESEEENESEDEDHNDDDDDGDDNDDSIEILSEKPPCSKTRDAGGSSRTGSFRKPEIPKKMNLAMEVGKHNALQRALDFKSKSVNPCLVLPMRASYARGSYLNFPFDFAKRYLRKQPSNVTFLADGVSWPVKFHYPQNQTRAVAGWSAFARVNKLKESDVCVFVLTDDIKFVFSVVIFHITGAANCTLPSPGRRQTATAQLKSKNNKRKPDRRSNRI</sequence>
<feature type="region of interest" description="Disordered" evidence="6">
    <location>
        <begin position="182"/>
        <end position="290"/>
    </location>
</feature>
<evidence type="ECO:0000256" key="5">
    <source>
        <dbReference type="ARBA" id="ARBA00023242"/>
    </source>
</evidence>
<feature type="domain" description="TF-B3" evidence="7">
    <location>
        <begin position="319"/>
        <end position="411"/>
    </location>
</feature>
<dbReference type="STRING" id="74649.A0A2P6SFZ2"/>
<accession>A0A2P6SFZ2</accession>
<dbReference type="SUPFAM" id="SSF101936">
    <property type="entry name" value="DNA-binding pseudobarrel domain"/>
    <property type="match status" value="2"/>
</dbReference>
<evidence type="ECO:0000259" key="7">
    <source>
        <dbReference type="PROSITE" id="PS50863"/>
    </source>
</evidence>
<gene>
    <name evidence="8" type="ORF">RchiOBHm_Chr1g0350161</name>
</gene>
<organism evidence="8 9">
    <name type="scientific">Rosa chinensis</name>
    <name type="common">China rose</name>
    <dbReference type="NCBI Taxonomy" id="74649"/>
    <lineage>
        <taxon>Eukaryota</taxon>
        <taxon>Viridiplantae</taxon>
        <taxon>Streptophyta</taxon>
        <taxon>Embryophyta</taxon>
        <taxon>Tracheophyta</taxon>
        <taxon>Spermatophyta</taxon>
        <taxon>Magnoliopsida</taxon>
        <taxon>eudicotyledons</taxon>
        <taxon>Gunneridae</taxon>
        <taxon>Pentapetalae</taxon>
        <taxon>rosids</taxon>
        <taxon>fabids</taxon>
        <taxon>Rosales</taxon>
        <taxon>Rosaceae</taxon>
        <taxon>Rosoideae</taxon>
        <taxon>Rosoideae incertae sedis</taxon>
        <taxon>Rosa</taxon>
    </lineage>
</organism>
<dbReference type="OMA" id="MICELLR"/>